<dbReference type="Pfam" id="PF03998">
    <property type="entry name" value="Utp11"/>
    <property type="match status" value="1"/>
</dbReference>
<keyword evidence="9" id="KW-1185">Reference proteome</keyword>
<dbReference type="GO" id="GO:0006364">
    <property type="term" value="P:rRNA processing"/>
    <property type="evidence" value="ECO:0007669"/>
    <property type="project" value="UniProtKB-UniRule"/>
</dbReference>
<accession>A0A1X7UZY8</accession>
<dbReference type="OrthoDB" id="29058at2759"/>
<feature type="coiled-coil region" evidence="6">
    <location>
        <begin position="195"/>
        <end position="235"/>
    </location>
</feature>
<evidence type="ECO:0000256" key="6">
    <source>
        <dbReference type="SAM" id="Coils"/>
    </source>
</evidence>
<keyword evidence="6" id="KW-0175">Coiled coil</keyword>
<keyword evidence="4 5" id="KW-0539">Nucleus</keyword>
<evidence type="ECO:0000256" key="5">
    <source>
        <dbReference type="PIRNR" id="PIRNR015952"/>
    </source>
</evidence>
<evidence type="ECO:0000256" key="1">
    <source>
        <dbReference type="ARBA" id="ARBA00004604"/>
    </source>
</evidence>
<feature type="compositionally biased region" description="Acidic residues" evidence="7">
    <location>
        <begin position="138"/>
        <end position="151"/>
    </location>
</feature>
<feature type="compositionally biased region" description="Basic and acidic residues" evidence="7">
    <location>
        <begin position="122"/>
        <end position="132"/>
    </location>
</feature>
<sequence length="254" mass="30541">MSSFKKRNKSGQKRYRERGQPSERKHLGLLEKHKDYVERAASFKKKAAELKRLHEKARNRNKDEFYYKMIKTKLQDGRHVIQQEEESYTEEQLKIMKTQDLKYVQLKLSTEKSKIDRLRASLHQTEEREKHNTHLIFVDDEDEADSEEELESRENETSTAGEDDMDDDDDDDFQFKDLSIRVRKRSRKEPIPGDAPDAEGRYKELESRLKRCQELKMLSERMQLQKHLLNKKEKRVKERGGGRTIYKWLPERKR</sequence>
<evidence type="ECO:0000313" key="9">
    <source>
        <dbReference type="Proteomes" id="UP000007879"/>
    </source>
</evidence>
<evidence type="ECO:0000256" key="4">
    <source>
        <dbReference type="ARBA" id="ARBA00023242"/>
    </source>
</evidence>
<dbReference type="EnsemblMetazoa" id="Aqu2.1.33338_001">
    <property type="protein sequence ID" value="Aqu2.1.33338_001"/>
    <property type="gene ID" value="Aqu2.1.33338"/>
</dbReference>
<dbReference type="Proteomes" id="UP000007879">
    <property type="component" value="Unassembled WGS sequence"/>
</dbReference>
<evidence type="ECO:0000313" key="8">
    <source>
        <dbReference type="EnsemblMetazoa" id="Aqu2.1.33338_001"/>
    </source>
</evidence>
<dbReference type="eggNOG" id="KOG3237">
    <property type="taxonomic scope" value="Eukaryota"/>
</dbReference>
<comment type="similarity">
    <text evidence="2 5">Belongs to the UTP11 family.</text>
</comment>
<dbReference type="AlphaFoldDB" id="A0A1X7UZY8"/>
<dbReference type="EnsemblMetazoa" id="XM_003386165.2">
    <property type="protein sequence ID" value="XP_003386213.1"/>
    <property type="gene ID" value="LOC100640365"/>
</dbReference>
<dbReference type="PANTHER" id="PTHR12838">
    <property type="entry name" value="U3 SMALL NUCLEOLAR RNA-ASSOCIATED PROTEIN 11"/>
    <property type="match status" value="1"/>
</dbReference>
<evidence type="ECO:0000256" key="3">
    <source>
        <dbReference type="ARBA" id="ARBA00022552"/>
    </source>
</evidence>
<dbReference type="FunCoup" id="A0A1X7UZY8">
    <property type="interactions" value="483"/>
</dbReference>
<proteinExistence type="inferred from homology"/>
<comment type="subcellular location">
    <subcellularLocation>
        <location evidence="1 5">Nucleus</location>
        <location evidence="1 5">Nucleolus</location>
    </subcellularLocation>
</comment>
<gene>
    <name evidence="8" type="primary">100640365</name>
</gene>
<feature type="compositionally biased region" description="Basic residues" evidence="7">
    <location>
        <begin position="1"/>
        <end position="16"/>
    </location>
</feature>
<dbReference type="STRING" id="400682.A0A1X7UZY8"/>
<reference evidence="8" key="2">
    <citation type="submission" date="2017-05" db="UniProtKB">
        <authorList>
            <consortium name="EnsemblMetazoa"/>
        </authorList>
    </citation>
    <scope>IDENTIFICATION</scope>
</reference>
<dbReference type="KEGG" id="aqu:100640365"/>
<dbReference type="PANTHER" id="PTHR12838:SF0">
    <property type="entry name" value="U3 SMALL NUCLEOLAR RNA-ASSOCIATED PROTEIN 11-RELATED"/>
    <property type="match status" value="1"/>
</dbReference>
<evidence type="ECO:0000256" key="7">
    <source>
        <dbReference type="SAM" id="MobiDB-lite"/>
    </source>
</evidence>
<reference evidence="9" key="1">
    <citation type="journal article" date="2010" name="Nature">
        <title>The Amphimedon queenslandica genome and the evolution of animal complexity.</title>
        <authorList>
            <person name="Srivastava M."/>
            <person name="Simakov O."/>
            <person name="Chapman J."/>
            <person name="Fahey B."/>
            <person name="Gauthier M.E."/>
            <person name="Mitros T."/>
            <person name="Richards G.S."/>
            <person name="Conaco C."/>
            <person name="Dacre M."/>
            <person name="Hellsten U."/>
            <person name="Larroux C."/>
            <person name="Putnam N.H."/>
            <person name="Stanke M."/>
            <person name="Adamska M."/>
            <person name="Darling A."/>
            <person name="Degnan S.M."/>
            <person name="Oakley T.H."/>
            <person name="Plachetzki D.C."/>
            <person name="Zhai Y."/>
            <person name="Adamski M."/>
            <person name="Calcino A."/>
            <person name="Cummins S.F."/>
            <person name="Goodstein D.M."/>
            <person name="Harris C."/>
            <person name="Jackson D.J."/>
            <person name="Leys S.P."/>
            <person name="Shu S."/>
            <person name="Woodcroft B.J."/>
            <person name="Vervoort M."/>
            <person name="Kosik K.S."/>
            <person name="Manning G."/>
            <person name="Degnan B.M."/>
            <person name="Rokhsar D.S."/>
        </authorList>
    </citation>
    <scope>NUCLEOTIDE SEQUENCE [LARGE SCALE GENOMIC DNA]</scope>
</reference>
<feature type="region of interest" description="Disordered" evidence="7">
    <location>
        <begin position="122"/>
        <end position="174"/>
    </location>
</feature>
<evidence type="ECO:0000256" key="2">
    <source>
        <dbReference type="ARBA" id="ARBA00008105"/>
    </source>
</evidence>
<dbReference type="InParanoid" id="A0A1X7UZY8"/>
<dbReference type="InterPro" id="IPR007144">
    <property type="entry name" value="SSU_processome_Utp11"/>
</dbReference>
<dbReference type="GO" id="GO:0032040">
    <property type="term" value="C:small-subunit processome"/>
    <property type="evidence" value="ECO:0007669"/>
    <property type="project" value="UniProtKB-UniRule"/>
</dbReference>
<feature type="compositionally biased region" description="Basic and acidic residues" evidence="7">
    <location>
        <begin position="17"/>
        <end position="31"/>
    </location>
</feature>
<dbReference type="OMA" id="NGHTFYL"/>
<keyword evidence="3 5" id="KW-0698">rRNA processing</keyword>
<name>A0A1X7UZY8_AMPQE</name>
<feature type="compositionally biased region" description="Acidic residues" evidence="7">
    <location>
        <begin position="161"/>
        <end position="172"/>
    </location>
</feature>
<organism evidence="8">
    <name type="scientific">Amphimedon queenslandica</name>
    <name type="common">Sponge</name>
    <dbReference type="NCBI Taxonomy" id="400682"/>
    <lineage>
        <taxon>Eukaryota</taxon>
        <taxon>Metazoa</taxon>
        <taxon>Porifera</taxon>
        <taxon>Demospongiae</taxon>
        <taxon>Heteroscleromorpha</taxon>
        <taxon>Haplosclerida</taxon>
        <taxon>Niphatidae</taxon>
        <taxon>Amphimedon</taxon>
    </lineage>
</organism>
<comment type="subunit">
    <text evidence="5">Component of the ribosomal small subunit (SSU) processome.</text>
</comment>
<comment type="function">
    <text evidence="5">Involved in nucleolar processing of pre-18S ribosomal RNA.</text>
</comment>
<feature type="region of interest" description="Disordered" evidence="7">
    <location>
        <begin position="1"/>
        <end position="31"/>
    </location>
</feature>
<dbReference type="PIRSF" id="PIRSF015952">
    <property type="entry name" value="U3snoRNP11"/>
    <property type="match status" value="1"/>
</dbReference>
<protein>
    <recommendedName>
        <fullName evidence="5">U3 small nucleolar RNA-associated protein 11</fullName>
        <shortName evidence="5">U3 snoRNA-associated protein 11</shortName>
    </recommendedName>
</protein>